<accession>A0A9Q5X8R9</accession>
<dbReference type="InterPro" id="IPR058240">
    <property type="entry name" value="rSAM_sf"/>
</dbReference>
<evidence type="ECO:0000313" key="1">
    <source>
        <dbReference type="EMBL" id="OUO06291.1"/>
    </source>
</evidence>
<protein>
    <submittedName>
        <fullName evidence="1">Radical SAM protein</fullName>
    </submittedName>
</protein>
<dbReference type="GO" id="GO:0003824">
    <property type="term" value="F:catalytic activity"/>
    <property type="evidence" value="ECO:0007669"/>
    <property type="project" value="InterPro"/>
</dbReference>
<dbReference type="GO" id="GO:0051536">
    <property type="term" value="F:iron-sulfur cluster binding"/>
    <property type="evidence" value="ECO:0007669"/>
    <property type="project" value="InterPro"/>
</dbReference>
<dbReference type="InterPro" id="IPR007197">
    <property type="entry name" value="rSAM"/>
</dbReference>
<organism evidence="1 2">
    <name type="scientific">Parabacteroides johnsonii</name>
    <dbReference type="NCBI Taxonomy" id="387661"/>
    <lineage>
        <taxon>Bacteria</taxon>
        <taxon>Pseudomonadati</taxon>
        <taxon>Bacteroidota</taxon>
        <taxon>Bacteroidia</taxon>
        <taxon>Bacteroidales</taxon>
        <taxon>Tannerellaceae</taxon>
        <taxon>Parabacteroides</taxon>
    </lineage>
</organism>
<dbReference type="EMBL" id="NFIJ01000003">
    <property type="protein sequence ID" value="OUO06291.1"/>
    <property type="molecule type" value="Genomic_DNA"/>
</dbReference>
<dbReference type="Proteomes" id="UP000195975">
    <property type="component" value="Unassembled WGS sequence"/>
</dbReference>
<dbReference type="SUPFAM" id="SSF102114">
    <property type="entry name" value="Radical SAM enzymes"/>
    <property type="match status" value="1"/>
</dbReference>
<gene>
    <name evidence="1" type="ORF">B5F96_04395</name>
</gene>
<comment type="caution">
    <text evidence="1">The sequence shown here is derived from an EMBL/GenBank/DDBJ whole genome shotgun (WGS) entry which is preliminary data.</text>
</comment>
<sequence length="305" mass="36218">MNIGLIDVDGKMPNLALMKISAWHKKQGDSVEWYNGLCRYDKVYMSKVFTFTEDYGYYINAEIIEKGGTGYDFLKELPEDVDRTFPDYSLYRVDADLAYGFLTRGCPNRCKWCIVPRKEGNIRPYMDIEEITGSRKKAILMDNNVLACEYGIQQIEKIVKMKIKVDFNQALDARLVNDETASILARVKWIDRIRFGCDTPTQVEECENAINLIRKYGYKKEFFLFCILMDFKESFERTNYWKLKGDPKIMPFCQPFRHLDNKHHIIPQWQRDMARWANKKELFKSIEFKDYQPRKGFLCKEYFLQ</sequence>
<dbReference type="SFLD" id="SFLDS00029">
    <property type="entry name" value="Radical_SAM"/>
    <property type="match status" value="1"/>
</dbReference>
<evidence type="ECO:0000313" key="2">
    <source>
        <dbReference type="Proteomes" id="UP000195975"/>
    </source>
</evidence>
<name>A0A9Q5X8R9_9BACT</name>
<reference evidence="2" key="1">
    <citation type="submission" date="2017-04" db="EMBL/GenBank/DDBJ databases">
        <title>Function of individual gut microbiota members based on whole genome sequencing of pure cultures obtained from chicken caecum.</title>
        <authorList>
            <person name="Medvecky M."/>
            <person name="Cejkova D."/>
            <person name="Polansky O."/>
            <person name="Karasova D."/>
            <person name="Kubasova T."/>
            <person name="Cizek A."/>
            <person name="Rychlik I."/>
        </authorList>
    </citation>
    <scope>NUCLEOTIDE SEQUENCE [LARGE SCALE GENOMIC DNA]</scope>
    <source>
        <strain evidence="2">An42</strain>
    </source>
</reference>
<dbReference type="AlphaFoldDB" id="A0A9Q5X8R9"/>
<proteinExistence type="predicted"/>
<dbReference type="RefSeq" id="WP_087375194.1">
    <property type="nucleotide sequence ID" value="NZ_NFIJ01000003.1"/>
</dbReference>